<dbReference type="GO" id="GO:0004519">
    <property type="term" value="F:endonuclease activity"/>
    <property type="evidence" value="ECO:0007669"/>
    <property type="project" value="UniProtKB-KW"/>
</dbReference>
<protein>
    <submittedName>
        <fullName evidence="1">Restriction endonuclease</fullName>
    </submittedName>
</protein>
<name>A0A395TJK7_VIBCL</name>
<comment type="caution">
    <text evidence="1">The sequence shown here is derived from an EMBL/GenBank/DDBJ whole genome shotgun (WGS) entry which is preliminary data.</text>
</comment>
<keyword evidence="1" id="KW-0255">Endonuclease</keyword>
<evidence type="ECO:0000313" key="2">
    <source>
        <dbReference type="Proteomes" id="UP000266701"/>
    </source>
</evidence>
<dbReference type="Proteomes" id="UP000266701">
    <property type="component" value="Unassembled WGS sequence"/>
</dbReference>
<keyword evidence="1" id="KW-0540">Nuclease</keyword>
<accession>A0A395TJK7</accession>
<organism evidence="1 2">
    <name type="scientific">Vibrio cholerae</name>
    <dbReference type="NCBI Taxonomy" id="666"/>
    <lineage>
        <taxon>Bacteria</taxon>
        <taxon>Pseudomonadati</taxon>
        <taxon>Pseudomonadota</taxon>
        <taxon>Gammaproteobacteria</taxon>
        <taxon>Vibrionales</taxon>
        <taxon>Vibrionaceae</taxon>
        <taxon>Vibrio</taxon>
    </lineage>
</organism>
<keyword evidence="1" id="KW-0378">Hydrolase</keyword>
<sequence length="348" mass="39297">MNSLASGLGKVLNIFRSDLTIYDQIQTGDTQYWLTSEELSAVLNDRLTGVSFKGLAIRTRSKVAKELVCETLGYPVPRSFVKCQPRFTGQMFDTYVQKSNNLQVWNEELDVERRYVIIRTDENDIITKVKVISGSDLADLDTTGTLTQKFQARLTLSNHQMELISQFDTLNVQNTLALSPIDLSFDSPVSQPVCGKILPINECFRRLSSIVGRSFPDAGRIQERNRGAALHALVCEALGYSDYRDNGQFPDVKHQLLEVKLQTSPTIDLGLVCPDSKALLDIEQVGFQQIKHCDVRYAIFYGHIDNGLVHITNLYLTTGEDFFSRFEQFGGKVLNKKIQIPLPRNFFD</sequence>
<gene>
    <name evidence="1" type="ORF">BC353_08530</name>
</gene>
<dbReference type="RefSeq" id="WP_118089113.1">
    <property type="nucleotide sequence ID" value="NZ_JBAFTV010000111.1"/>
</dbReference>
<evidence type="ECO:0000313" key="1">
    <source>
        <dbReference type="EMBL" id="RGP90575.1"/>
    </source>
</evidence>
<dbReference type="EMBL" id="MCBA01000035">
    <property type="protein sequence ID" value="RGP90575.1"/>
    <property type="molecule type" value="Genomic_DNA"/>
</dbReference>
<reference evidence="1 2" key="1">
    <citation type="journal article" date="2017" name="Emerg. Infect. Dis.">
        <title>Carbapenemase VCC-1-Producing Vibrio cholerae in Coastal Waters of Germany.</title>
        <authorList>
            <person name="Hammerl J.A."/>
            <person name="Jackel C."/>
            <person name="Bortolaia V."/>
            <person name="Schwartz K."/>
            <person name="Bier N."/>
            <person name="Hendriksen R.S."/>
            <person name="Guerra B."/>
            <person name="Strauch E."/>
        </authorList>
    </citation>
    <scope>NUCLEOTIDE SEQUENCE [LARGE SCALE GENOMIC DNA]</scope>
    <source>
        <strain evidence="1 2">VN-2825</strain>
    </source>
</reference>
<dbReference type="AlphaFoldDB" id="A0A395TJK7"/>
<proteinExistence type="predicted"/>